<dbReference type="PANTHER" id="PTHR12815:SF23">
    <property type="entry name" value="OUTER MEMBRANE PROTEIN ASSEMBLY FACTOR BAMA"/>
    <property type="match status" value="1"/>
</dbReference>
<feature type="chain" id="PRO_5047119058" description="Outer membrane protein assembly factor BamA" evidence="9">
    <location>
        <begin position="25"/>
        <end position="780"/>
    </location>
</feature>
<dbReference type="Pfam" id="PF01103">
    <property type="entry name" value="Omp85"/>
    <property type="match status" value="1"/>
</dbReference>
<dbReference type="PROSITE" id="PS51779">
    <property type="entry name" value="POTRA"/>
    <property type="match status" value="3"/>
</dbReference>
<keyword evidence="2" id="KW-1134">Transmembrane beta strand</keyword>
<dbReference type="Gene3D" id="3.10.20.310">
    <property type="entry name" value="membrane protein fhac"/>
    <property type="match status" value="5"/>
</dbReference>
<evidence type="ECO:0000256" key="5">
    <source>
        <dbReference type="ARBA" id="ARBA00022737"/>
    </source>
</evidence>
<dbReference type="InterPro" id="IPR039910">
    <property type="entry name" value="D15-like"/>
</dbReference>
<evidence type="ECO:0000256" key="1">
    <source>
        <dbReference type="ARBA" id="ARBA00004370"/>
    </source>
</evidence>
<accession>A0ABM7V8L4</accession>
<evidence type="ECO:0000313" key="12">
    <source>
        <dbReference type="Proteomes" id="UP001320209"/>
    </source>
</evidence>
<keyword evidence="12" id="KW-1185">Reference proteome</keyword>
<feature type="domain" description="POTRA" evidence="10">
    <location>
        <begin position="27"/>
        <end position="94"/>
    </location>
</feature>
<keyword evidence="6" id="KW-0472">Membrane</keyword>
<dbReference type="EMBL" id="AP025225">
    <property type="protein sequence ID" value="BDB96112.1"/>
    <property type="molecule type" value="Genomic_DNA"/>
</dbReference>
<name>A0ABM7V8L4_9PROT</name>
<proteinExistence type="predicted"/>
<keyword evidence="4 9" id="KW-0732">Signal</keyword>
<dbReference type="PANTHER" id="PTHR12815">
    <property type="entry name" value="SORTING AND ASSEMBLY MACHINERY SAMM50 PROTEIN FAMILY MEMBER"/>
    <property type="match status" value="1"/>
</dbReference>
<comment type="subcellular location">
    <subcellularLocation>
        <location evidence="1">Membrane</location>
    </subcellularLocation>
</comment>
<sequence length="780" mass="87775">MNFFRFVAAFAFFVGLLTSVCASAQTFLIRDVKVSGNKRADSSVIVDNFERSKDMKYTQEDLDEYLKKLFATGIFSDVKMVVSGDTLSVNVVENKIFNRIVFEGNENIEDEDLQKAAKVFPREPFSPAKIKEAVHRIRSLYAAKGMSSTVVCAEVINRDGRVDLVFKINEGKKVFVRSIVFVGNKKFSDNVLLDSISTKEYRWYRFFSNDDTYDSARMKYDGELLRQKYLDAGYVDFNISSVLSEMAQDTGDFHITFAMTEGERYRFGKTKVVSEASGVRVSDRVLECIAWQEGDWFCHREVQSVSDLISKTLNDEGHPFVDVVPVPNKDEKNRLVGVTFVIKKAPEKYVRSVKVRGNFGTESTVIMRELDVASGDSLCSAKISESEKNLADLDYFESVKIEEVPTPNSSQKDLNVIVKEKSTGDIVFGAGYSTFEGPIGRAGITERNFLGKGHVLNLDTNFSKRSFGLNAGYTNPRLFGRKLAGGVDIFHSSYRGDTRGTFGKEGGYRQLSSGVGTRVGYQINKNMAQVFGYRIKRDKTRLRDGWSSPFMQLKRATNYVSSVSHDLIYDKTVRSAGDPVGGYFLKVENELAGVGGSVRYLSNIFSASKYFSLDERQDWVIRCESKYGVIGSLGYIRFVDLFNMGGGSIPFGGFDENGIGPKDRVTGDFLGGRQFYSAALKLYFPLGLPREIPVKGIVYIQSGSLWNSGMAGEVRYARERHHYMKRTWVINDKFYNRISFGGGVLFNTPLGKLGAMFSRALVYKKQDDRRNFMLLWGQDF</sequence>
<evidence type="ECO:0000256" key="8">
    <source>
        <dbReference type="NCBIfam" id="TIGR03303"/>
    </source>
</evidence>
<dbReference type="PIRSF" id="PIRSF006076">
    <property type="entry name" value="OM_assembly_OMP85"/>
    <property type="match status" value="1"/>
</dbReference>
<dbReference type="InterPro" id="IPR010827">
    <property type="entry name" value="BamA/TamA_POTRA"/>
</dbReference>
<evidence type="ECO:0000256" key="2">
    <source>
        <dbReference type="ARBA" id="ARBA00022452"/>
    </source>
</evidence>
<keyword evidence="3" id="KW-0812">Transmembrane</keyword>
<dbReference type="Gene3D" id="2.40.160.50">
    <property type="entry name" value="membrane protein fhac: a member of the omp85/tpsb transporter family"/>
    <property type="match status" value="1"/>
</dbReference>
<keyword evidence="5" id="KW-0677">Repeat</keyword>
<organism evidence="11 12">
    <name type="scientific">Candidatus Hydrogenosomobacter endosymbioticus</name>
    <dbReference type="NCBI Taxonomy" id="2558174"/>
    <lineage>
        <taxon>Bacteria</taxon>
        <taxon>Pseudomonadati</taxon>
        <taxon>Pseudomonadota</taxon>
        <taxon>Alphaproteobacteria</taxon>
        <taxon>Holosporales</taxon>
        <taxon>Holosporaceae</taxon>
        <taxon>Candidatus Hydrogenosomobacter</taxon>
    </lineage>
</organism>
<protein>
    <recommendedName>
        <fullName evidence="8">Outer membrane protein assembly factor BamA</fullName>
    </recommendedName>
</protein>
<evidence type="ECO:0000256" key="7">
    <source>
        <dbReference type="ARBA" id="ARBA00023237"/>
    </source>
</evidence>
<feature type="domain" description="POTRA" evidence="10">
    <location>
        <begin position="95"/>
        <end position="171"/>
    </location>
</feature>
<dbReference type="Proteomes" id="UP001320209">
    <property type="component" value="Chromosome"/>
</dbReference>
<evidence type="ECO:0000259" key="10">
    <source>
        <dbReference type="PROSITE" id="PS51779"/>
    </source>
</evidence>
<dbReference type="InterPro" id="IPR034746">
    <property type="entry name" value="POTRA"/>
</dbReference>
<evidence type="ECO:0000313" key="11">
    <source>
        <dbReference type="EMBL" id="BDB96112.1"/>
    </source>
</evidence>
<dbReference type="Pfam" id="PF07244">
    <property type="entry name" value="POTRA"/>
    <property type="match status" value="3"/>
</dbReference>
<feature type="domain" description="POTRA" evidence="10">
    <location>
        <begin position="348"/>
        <end position="421"/>
    </location>
</feature>
<evidence type="ECO:0000256" key="9">
    <source>
        <dbReference type="SAM" id="SignalP"/>
    </source>
</evidence>
<dbReference type="InterPro" id="IPR023707">
    <property type="entry name" value="OM_assembly_BamA"/>
</dbReference>
<evidence type="ECO:0000256" key="4">
    <source>
        <dbReference type="ARBA" id="ARBA00022729"/>
    </source>
</evidence>
<gene>
    <name evidence="11" type="primary">bamA</name>
    <name evidence="11" type="ORF">HYD_2450</name>
</gene>
<dbReference type="RefSeq" id="WP_236865538.1">
    <property type="nucleotide sequence ID" value="NZ_AP025225.1"/>
</dbReference>
<dbReference type="NCBIfam" id="TIGR03303">
    <property type="entry name" value="OM_YaeT"/>
    <property type="match status" value="1"/>
</dbReference>
<keyword evidence="7" id="KW-0998">Cell outer membrane</keyword>
<evidence type="ECO:0000256" key="3">
    <source>
        <dbReference type="ARBA" id="ARBA00022692"/>
    </source>
</evidence>
<dbReference type="InterPro" id="IPR000184">
    <property type="entry name" value="Bac_surfAg_D15"/>
</dbReference>
<reference evidence="11" key="1">
    <citation type="submission" date="2021-10" db="EMBL/GenBank/DDBJ databases">
        <title>Genome Sequence of The Candidatus Hydrogeosomobacter endosymbioticus, an Intracellular Bacterial Symbiont of the Anaerobic Ciliate GW7.</title>
        <authorList>
            <person name="Shiohama Y."/>
            <person name="Shinzato N."/>
        </authorList>
    </citation>
    <scope>NUCLEOTIDE SEQUENCE [LARGE SCALE GENOMIC DNA]</scope>
    <source>
        <strain evidence="11">200920</strain>
    </source>
</reference>
<evidence type="ECO:0000256" key="6">
    <source>
        <dbReference type="ARBA" id="ARBA00023136"/>
    </source>
</evidence>
<feature type="signal peptide" evidence="9">
    <location>
        <begin position="1"/>
        <end position="24"/>
    </location>
</feature>